<dbReference type="RefSeq" id="WP_081176303.1">
    <property type="nucleotide sequence ID" value="NZ_MSPX01000008.1"/>
</dbReference>
<keyword evidence="3" id="KW-1185">Reference proteome</keyword>
<protein>
    <submittedName>
        <fullName evidence="2">Glyoxalase</fullName>
    </submittedName>
</protein>
<sequence length="253" mass="26922">MHGRFVWHELMTSDPAAAAAFYAQVVGWTVEDSGMPGLDYRIASAGKDMVAGIMDMPPHLAESGARPHWLGYIGVNDVDAAAARLTAEGGAVHRAPEDIPGVGRFAVVSDPQGAVYCLFHASTPGAPAQPMATGHVGWNELMCGDVEEAMTFYHRLYDWQKDTAMDMGPLGTYQIFAVGGVGLGGMMRKPPEMPGPHRWQYYFTIEGLDGAGERVTAGGGQLLGQPMEVPGGAWIIPCLDPQGASFSLVSMAR</sequence>
<dbReference type="Pfam" id="PF00903">
    <property type="entry name" value="Glyoxalase"/>
    <property type="match status" value="2"/>
</dbReference>
<dbReference type="Proteomes" id="UP000192652">
    <property type="component" value="Unassembled WGS sequence"/>
</dbReference>
<dbReference type="InterPro" id="IPR052164">
    <property type="entry name" value="Anthracycline_SecMetBiosynth"/>
</dbReference>
<organism evidence="2 3">
    <name type="scientific">Xaviernesmea rhizosphaerae</name>
    <dbReference type="NCBI Taxonomy" id="1672749"/>
    <lineage>
        <taxon>Bacteria</taxon>
        <taxon>Pseudomonadati</taxon>
        <taxon>Pseudomonadota</taxon>
        <taxon>Alphaproteobacteria</taxon>
        <taxon>Hyphomicrobiales</taxon>
        <taxon>Rhizobiaceae</taxon>
        <taxon>Rhizobium/Agrobacterium group</taxon>
        <taxon>Xaviernesmea</taxon>
    </lineage>
</organism>
<dbReference type="PROSITE" id="PS51819">
    <property type="entry name" value="VOC"/>
    <property type="match status" value="2"/>
</dbReference>
<evidence type="ECO:0000259" key="1">
    <source>
        <dbReference type="PROSITE" id="PS51819"/>
    </source>
</evidence>
<dbReference type="InterPro" id="IPR029068">
    <property type="entry name" value="Glyas_Bleomycin-R_OHBP_Dase"/>
</dbReference>
<comment type="caution">
    <text evidence="2">The sequence shown here is derived from an EMBL/GenBank/DDBJ whole genome shotgun (WGS) entry which is preliminary data.</text>
</comment>
<feature type="domain" description="VOC" evidence="1">
    <location>
        <begin position="135"/>
        <end position="251"/>
    </location>
</feature>
<accession>A0ABX3PD04</accession>
<dbReference type="InterPro" id="IPR004360">
    <property type="entry name" value="Glyas_Fos-R_dOase_dom"/>
</dbReference>
<gene>
    <name evidence="2" type="ORF">BTR14_11220</name>
</gene>
<evidence type="ECO:0000313" key="3">
    <source>
        <dbReference type="Proteomes" id="UP000192652"/>
    </source>
</evidence>
<dbReference type="Gene3D" id="3.10.180.10">
    <property type="entry name" value="2,3-Dihydroxybiphenyl 1,2-Dioxygenase, domain 1"/>
    <property type="match status" value="2"/>
</dbReference>
<dbReference type="SUPFAM" id="SSF54593">
    <property type="entry name" value="Glyoxalase/Bleomycin resistance protein/Dihydroxybiphenyl dioxygenase"/>
    <property type="match status" value="2"/>
</dbReference>
<name>A0ABX3PD04_9HYPH</name>
<proteinExistence type="predicted"/>
<reference evidence="2 3" key="1">
    <citation type="journal article" date="2017" name="Antonie Van Leeuwenhoek">
        <title>Rhizobium rhizosphaerae sp. nov., a novel species isolated from rice rhizosphere.</title>
        <authorList>
            <person name="Zhao J.J."/>
            <person name="Zhang J."/>
            <person name="Zhang R.J."/>
            <person name="Zhang C.W."/>
            <person name="Yin H.Q."/>
            <person name="Zhang X.X."/>
        </authorList>
    </citation>
    <scope>NUCLEOTIDE SEQUENCE [LARGE SCALE GENOMIC DNA]</scope>
    <source>
        <strain evidence="2 3">RD15</strain>
    </source>
</reference>
<dbReference type="InterPro" id="IPR037523">
    <property type="entry name" value="VOC_core"/>
</dbReference>
<dbReference type="EMBL" id="MSPX01000008">
    <property type="protein sequence ID" value="OQP86364.1"/>
    <property type="molecule type" value="Genomic_DNA"/>
</dbReference>
<evidence type="ECO:0000313" key="2">
    <source>
        <dbReference type="EMBL" id="OQP86364.1"/>
    </source>
</evidence>
<dbReference type="PANTHER" id="PTHR33993:SF14">
    <property type="entry name" value="GB|AAF24581.1"/>
    <property type="match status" value="1"/>
</dbReference>
<feature type="domain" description="VOC" evidence="1">
    <location>
        <begin position="4"/>
        <end position="121"/>
    </location>
</feature>
<dbReference type="PANTHER" id="PTHR33993">
    <property type="entry name" value="GLYOXALASE-RELATED"/>
    <property type="match status" value="1"/>
</dbReference>
<dbReference type="CDD" id="cd07247">
    <property type="entry name" value="SgaA_N_like"/>
    <property type="match status" value="1"/>
</dbReference>